<feature type="transmembrane region" description="Helical" evidence="7">
    <location>
        <begin position="205"/>
        <end position="227"/>
    </location>
</feature>
<feature type="transmembrane region" description="Helical" evidence="7">
    <location>
        <begin position="174"/>
        <end position="193"/>
    </location>
</feature>
<evidence type="ECO:0000256" key="4">
    <source>
        <dbReference type="ARBA" id="ARBA00022989"/>
    </source>
</evidence>
<dbReference type="EMBL" id="FNXT01001131">
    <property type="protein sequence ID" value="SZX72385.1"/>
    <property type="molecule type" value="Genomic_DNA"/>
</dbReference>
<evidence type="ECO:0000256" key="5">
    <source>
        <dbReference type="ARBA" id="ARBA00023136"/>
    </source>
</evidence>
<keyword evidence="9" id="KW-1185">Reference proteome</keyword>
<dbReference type="STRING" id="3088.A0A383W410"/>
<keyword evidence="4 7" id="KW-1133">Transmembrane helix</keyword>
<name>A0A383W410_TETOB</name>
<feature type="transmembrane region" description="Helical" evidence="7">
    <location>
        <begin position="441"/>
        <end position="460"/>
    </location>
</feature>
<feature type="transmembrane region" description="Helical" evidence="7">
    <location>
        <begin position="480"/>
        <end position="500"/>
    </location>
</feature>
<evidence type="ECO:0000256" key="3">
    <source>
        <dbReference type="ARBA" id="ARBA00022692"/>
    </source>
</evidence>
<evidence type="ECO:0000256" key="2">
    <source>
        <dbReference type="ARBA" id="ARBA00008821"/>
    </source>
</evidence>
<comment type="similarity">
    <text evidence="2">Belongs to the nucleobase:cation symporter-2 (NCS2) (TC 2.A.40) family.</text>
</comment>
<comment type="subcellular location">
    <subcellularLocation>
        <location evidence="1">Membrane</location>
        <topology evidence="1">Multi-pass membrane protein</topology>
    </subcellularLocation>
</comment>
<dbReference type="InterPro" id="IPR006043">
    <property type="entry name" value="NCS2"/>
</dbReference>
<feature type="region of interest" description="Disordered" evidence="6">
    <location>
        <begin position="623"/>
        <end position="652"/>
    </location>
</feature>
<gene>
    <name evidence="8" type="ORF">BQ4739_LOCUS12566</name>
</gene>
<dbReference type="AlphaFoldDB" id="A0A383W410"/>
<keyword evidence="5 7" id="KW-0472">Membrane</keyword>
<dbReference type="PANTHER" id="PTHR11119">
    <property type="entry name" value="XANTHINE-URACIL / VITAMIN C PERMEASE FAMILY MEMBER"/>
    <property type="match status" value="1"/>
</dbReference>
<organism evidence="8 9">
    <name type="scientific">Tetradesmus obliquus</name>
    <name type="common">Green alga</name>
    <name type="synonym">Acutodesmus obliquus</name>
    <dbReference type="NCBI Taxonomy" id="3088"/>
    <lineage>
        <taxon>Eukaryota</taxon>
        <taxon>Viridiplantae</taxon>
        <taxon>Chlorophyta</taxon>
        <taxon>core chlorophytes</taxon>
        <taxon>Chlorophyceae</taxon>
        <taxon>CS clade</taxon>
        <taxon>Sphaeropleales</taxon>
        <taxon>Scenedesmaceae</taxon>
        <taxon>Tetradesmus</taxon>
    </lineage>
</organism>
<evidence type="ECO:0000256" key="1">
    <source>
        <dbReference type="ARBA" id="ARBA00004141"/>
    </source>
</evidence>
<feature type="transmembrane region" description="Helical" evidence="7">
    <location>
        <begin position="53"/>
        <end position="75"/>
    </location>
</feature>
<feature type="transmembrane region" description="Helical" evidence="7">
    <location>
        <begin position="239"/>
        <end position="262"/>
    </location>
</feature>
<dbReference type="Proteomes" id="UP000256970">
    <property type="component" value="Unassembled WGS sequence"/>
</dbReference>
<dbReference type="GO" id="GO:0016020">
    <property type="term" value="C:membrane"/>
    <property type="evidence" value="ECO:0007669"/>
    <property type="project" value="UniProtKB-SubCell"/>
</dbReference>
<feature type="transmembrane region" description="Helical" evidence="7">
    <location>
        <begin position="82"/>
        <end position="103"/>
    </location>
</feature>
<feature type="transmembrane region" description="Helical" evidence="7">
    <location>
        <begin position="410"/>
        <end position="429"/>
    </location>
</feature>
<evidence type="ECO:0000313" key="9">
    <source>
        <dbReference type="Proteomes" id="UP000256970"/>
    </source>
</evidence>
<evidence type="ECO:0000256" key="7">
    <source>
        <dbReference type="SAM" id="Phobius"/>
    </source>
</evidence>
<feature type="transmembrane region" description="Helical" evidence="7">
    <location>
        <begin position="148"/>
        <end position="168"/>
    </location>
</feature>
<dbReference type="GO" id="GO:0022857">
    <property type="term" value="F:transmembrane transporter activity"/>
    <property type="evidence" value="ECO:0007669"/>
    <property type="project" value="InterPro"/>
</dbReference>
<proteinExistence type="inferred from homology"/>
<sequence>MAGLECTGAAAAAPAAAAPAPAAAAPAAAATSKPGSMRYTVLESPPWWECIGLGFQQYLTMIGSILVPFICIPAMGGSPQDLAYVICTVFFVDGIVTSLQLIAGDRLPLIHSAAFAYVNPTLAVAAHIKATQAFASEHERFLYTMREVQGGVIGSGLIIFLVGATGIVRPLLRALGPITVAANIGVLGLALYSSGFSGMMACPQLGLMQMALLILFSQYLKGVAIPLPCKLGRARIFELFPVILSILTSWFIAWIITISGAYDSASPEVQAACRTDQSHVLAASPWFRFPYPGQWGPISMSWASTLTMLAGALPACVESLGDYFAAAGIVGAPVPPPGLVCRAIALQGASCVLAGMWGTASGTTAINENIAAMAITRVGSRRVMHMAALCALAMGLVAKFGALFASMPNAMVSGLFMVMFGIISAVGLAQMSHTEQHSSRNIFILGFALYSGLSVTYYVSDFTNKHGHGPVSTSSDVFNSIANSVFSSAAAVALLLTLLLDNTIKGSDAERGLTVWHGILREGAAEGSNWWEDEFCNKVYGLPFNGTQRFQRRLQPLKGWLRQHIAALVAGARQQASKLCCGLWRCSSNTDLPVESHQPAAAAESIRLSDDTGDWRHDVQMAAQQHDEKDAGELFTTAGSGNLDQSKVERNV</sequence>
<evidence type="ECO:0000313" key="8">
    <source>
        <dbReference type="EMBL" id="SZX72385.1"/>
    </source>
</evidence>
<keyword evidence="3 7" id="KW-0812">Transmembrane</keyword>
<reference evidence="8 9" key="1">
    <citation type="submission" date="2016-10" db="EMBL/GenBank/DDBJ databases">
        <authorList>
            <person name="Cai Z."/>
        </authorList>
    </citation>
    <scope>NUCLEOTIDE SEQUENCE [LARGE SCALE GENOMIC DNA]</scope>
</reference>
<feature type="compositionally biased region" description="Basic and acidic residues" evidence="6">
    <location>
        <begin position="623"/>
        <end position="632"/>
    </location>
</feature>
<evidence type="ECO:0000256" key="6">
    <source>
        <dbReference type="SAM" id="MobiDB-lite"/>
    </source>
</evidence>
<accession>A0A383W410</accession>
<feature type="transmembrane region" description="Helical" evidence="7">
    <location>
        <begin position="383"/>
        <end position="404"/>
    </location>
</feature>
<protein>
    <submittedName>
        <fullName evidence="8">Uncharacterized protein</fullName>
    </submittedName>
</protein>
<dbReference type="Pfam" id="PF00860">
    <property type="entry name" value="Xan_ur_permease"/>
    <property type="match status" value="1"/>
</dbReference>